<dbReference type="Proteomes" id="UP000008744">
    <property type="component" value="Unassembled WGS sequence"/>
</dbReference>
<protein>
    <submittedName>
        <fullName evidence="2">GL15930</fullName>
    </submittedName>
</protein>
<proteinExistence type="predicted"/>
<evidence type="ECO:0000313" key="2">
    <source>
        <dbReference type="EMBL" id="EDW29985.1"/>
    </source>
</evidence>
<sequence length="158" mass="18003">MSREFTASFSYILPSSTTMMDRKPLSPAAAYAKWAGRETTRKRPTESKPLHMNVAKVREPKLELKLGLAREREWEGSSPTPSITFLPKSQLWSDVMPEMPQRPVRIEGDEPPQVRAPPPSPRLRSLDFNQKIFSRLFDEAVATTKRRQQDANATFFAA</sequence>
<gene>
    <name evidence="2" type="primary">Dper\GL15930</name>
    <name evidence="2" type="ORF">Dper_GL15930</name>
</gene>
<accession>B4H0S0</accession>
<name>B4H0S0_DROPE</name>
<dbReference type="HOGENOM" id="CLU_1671155_0_0_1"/>
<feature type="region of interest" description="Disordered" evidence="1">
    <location>
        <begin position="102"/>
        <end position="125"/>
    </location>
</feature>
<organism evidence="3">
    <name type="scientific">Drosophila persimilis</name>
    <name type="common">Fruit fly</name>
    <dbReference type="NCBI Taxonomy" id="7234"/>
    <lineage>
        <taxon>Eukaryota</taxon>
        <taxon>Metazoa</taxon>
        <taxon>Ecdysozoa</taxon>
        <taxon>Arthropoda</taxon>
        <taxon>Hexapoda</taxon>
        <taxon>Insecta</taxon>
        <taxon>Pterygota</taxon>
        <taxon>Neoptera</taxon>
        <taxon>Endopterygota</taxon>
        <taxon>Diptera</taxon>
        <taxon>Brachycera</taxon>
        <taxon>Muscomorpha</taxon>
        <taxon>Ephydroidea</taxon>
        <taxon>Drosophilidae</taxon>
        <taxon>Drosophila</taxon>
        <taxon>Sophophora</taxon>
    </lineage>
</organism>
<evidence type="ECO:0000256" key="1">
    <source>
        <dbReference type="SAM" id="MobiDB-lite"/>
    </source>
</evidence>
<dbReference type="OMA" id="MPEMPQR"/>
<dbReference type="EMBL" id="CH479201">
    <property type="protein sequence ID" value="EDW29985.1"/>
    <property type="molecule type" value="Genomic_DNA"/>
</dbReference>
<evidence type="ECO:0000313" key="3">
    <source>
        <dbReference type="Proteomes" id="UP000008744"/>
    </source>
</evidence>
<dbReference type="AlphaFoldDB" id="B4H0S0"/>
<keyword evidence="3" id="KW-1185">Reference proteome</keyword>
<reference evidence="2 3" key="1">
    <citation type="journal article" date="2007" name="Nature">
        <title>Evolution of genes and genomes on the Drosophila phylogeny.</title>
        <authorList>
            <consortium name="Drosophila 12 Genomes Consortium"/>
            <person name="Clark A.G."/>
            <person name="Eisen M.B."/>
            <person name="Smith D.R."/>
            <person name="Bergman C.M."/>
            <person name="Oliver B."/>
            <person name="Markow T.A."/>
            <person name="Kaufman T.C."/>
            <person name="Kellis M."/>
            <person name="Gelbart W."/>
            <person name="Iyer V.N."/>
            <person name="Pollard D.A."/>
            <person name="Sackton T.B."/>
            <person name="Larracuente A.M."/>
            <person name="Singh N.D."/>
            <person name="Abad J.P."/>
            <person name="Abt D.N."/>
            <person name="Adryan B."/>
            <person name="Aguade M."/>
            <person name="Akashi H."/>
            <person name="Anderson W.W."/>
            <person name="Aquadro C.F."/>
            <person name="Ardell D.H."/>
            <person name="Arguello R."/>
            <person name="Artieri C.G."/>
            <person name="Barbash D.A."/>
            <person name="Barker D."/>
            <person name="Barsanti P."/>
            <person name="Batterham P."/>
            <person name="Batzoglou S."/>
            <person name="Begun D."/>
            <person name="Bhutkar A."/>
            <person name="Blanco E."/>
            <person name="Bosak S.A."/>
            <person name="Bradley R.K."/>
            <person name="Brand A.D."/>
            <person name="Brent M.R."/>
            <person name="Brooks A.N."/>
            <person name="Brown R.H."/>
            <person name="Butlin R.K."/>
            <person name="Caggese C."/>
            <person name="Calvi B.R."/>
            <person name="Bernardo de Carvalho A."/>
            <person name="Caspi A."/>
            <person name="Castrezana S."/>
            <person name="Celniker S.E."/>
            <person name="Chang J.L."/>
            <person name="Chapple C."/>
            <person name="Chatterji S."/>
            <person name="Chinwalla A."/>
            <person name="Civetta A."/>
            <person name="Clifton S.W."/>
            <person name="Comeron J.M."/>
            <person name="Costello J.C."/>
            <person name="Coyne J.A."/>
            <person name="Daub J."/>
            <person name="David R.G."/>
            <person name="Delcher A.L."/>
            <person name="Delehaunty K."/>
            <person name="Do C.B."/>
            <person name="Ebling H."/>
            <person name="Edwards K."/>
            <person name="Eickbush T."/>
            <person name="Evans J.D."/>
            <person name="Filipski A."/>
            <person name="Findeiss S."/>
            <person name="Freyhult E."/>
            <person name="Fulton L."/>
            <person name="Fulton R."/>
            <person name="Garcia A.C."/>
            <person name="Gardiner A."/>
            <person name="Garfield D.A."/>
            <person name="Garvin B.E."/>
            <person name="Gibson G."/>
            <person name="Gilbert D."/>
            <person name="Gnerre S."/>
            <person name="Godfrey J."/>
            <person name="Good R."/>
            <person name="Gotea V."/>
            <person name="Gravely B."/>
            <person name="Greenberg A.J."/>
            <person name="Griffiths-Jones S."/>
            <person name="Gross S."/>
            <person name="Guigo R."/>
            <person name="Gustafson E.A."/>
            <person name="Haerty W."/>
            <person name="Hahn M.W."/>
            <person name="Halligan D.L."/>
            <person name="Halpern A.L."/>
            <person name="Halter G.M."/>
            <person name="Han M.V."/>
            <person name="Heger A."/>
            <person name="Hillier L."/>
            <person name="Hinrichs A.S."/>
            <person name="Holmes I."/>
            <person name="Hoskins R.A."/>
            <person name="Hubisz M.J."/>
            <person name="Hultmark D."/>
            <person name="Huntley M.A."/>
            <person name="Jaffe D.B."/>
            <person name="Jagadeeshan S."/>
            <person name="Jeck W.R."/>
            <person name="Johnson J."/>
            <person name="Jones C.D."/>
            <person name="Jordan W.C."/>
            <person name="Karpen G.H."/>
            <person name="Kataoka E."/>
            <person name="Keightley P.D."/>
            <person name="Kheradpour P."/>
            <person name="Kirkness E.F."/>
            <person name="Koerich L.B."/>
            <person name="Kristiansen K."/>
            <person name="Kudrna D."/>
            <person name="Kulathinal R.J."/>
            <person name="Kumar S."/>
            <person name="Kwok R."/>
            <person name="Lander E."/>
            <person name="Langley C.H."/>
            <person name="Lapoint R."/>
            <person name="Lazzaro B.P."/>
            <person name="Lee S.J."/>
            <person name="Levesque L."/>
            <person name="Li R."/>
            <person name="Lin C.F."/>
            <person name="Lin M.F."/>
            <person name="Lindblad-Toh K."/>
            <person name="Llopart A."/>
            <person name="Long M."/>
            <person name="Low L."/>
            <person name="Lozovsky E."/>
            <person name="Lu J."/>
            <person name="Luo M."/>
            <person name="Machado C.A."/>
            <person name="Makalowski W."/>
            <person name="Marzo M."/>
            <person name="Matsuda M."/>
            <person name="Matzkin L."/>
            <person name="McAllister B."/>
            <person name="McBride C.S."/>
            <person name="McKernan B."/>
            <person name="McKernan K."/>
            <person name="Mendez-Lago M."/>
            <person name="Minx P."/>
            <person name="Mollenhauer M.U."/>
            <person name="Montooth K."/>
            <person name="Mount S.M."/>
            <person name="Mu X."/>
            <person name="Myers E."/>
            <person name="Negre B."/>
            <person name="Newfeld S."/>
            <person name="Nielsen R."/>
            <person name="Noor M.A."/>
            <person name="O'Grady P."/>
            <person name="Pachter L."/>
            <person name="Papaceit M."/>
            <person name="Parisi M.J."/>
            <person name="Parisi M."/>
            <person name="Parts L."/>
            <person name="Pedersen J.S."/>
            <person name="Pesole G."/>
            <person name="Phillippy A.M."/>
            <person name="Ponting C.P."/>
            <person name="Pop M."/>
            <person name="Porcelli D."/>
            <person name="Powell J.R."/>
            <person name="Prohaska S."/>
            <person name="Pruitt K."/>
            <person name="Puig M."/>
            <person name="Quesneville H."/>
            <person name="Ram K.R."/>
            <person name="Rand D."/>
            <person name="Rasmussen M.D."/>
            <person name="Reed L.K."/>
            <person name="Reenan R."/>
            <person name="Reily A."/>
            <person name="Remington K.A."/>
            <person name="Rieger T.T."/>
            <person name="Ritchie M.G."/>
            <person name="Robin C."/>
            <person name="Rogers Y.H."/>
            <person name="Rohde C."/>
            <person name="Rozas J."/>
            <person name="Rubenfield M.J."/>
            <person name="Ruiz A."/>
            <person name="Russo S."/>
            <person name="Salzberg S.L."/>
            <person name="Sanchez-Gracia A."/>
            <person name="Saranga D.J."/>
            <person name="Sato H."/>
            <person name="Schaeffer S.W."/>
            <person name="Schatz M.C."/>
            <person name="Schlenke T."/>
            <person name="Schwartz R."/>
            <person name="Segarra C."/>
            <person name="Singh R.S."/>
            <person name="Sirot L."/>
            <person name="Sirota M."/>
            <person name="Sisneros N.B."/>
            <person name="Smith C.D."/>
            <person name="Smith T.F."/>
            <person name="Spieth J."/>
            <person name="Stage D.E."/>
            <person name="Stark A."/>
            <person name="Stephan W."/>
            <person name="Strausberg R.L."/>
            <person name="Strempel S."/>
            <person name="Sturgill D."/>
            <person name="Sutton G."/>
            <person name="Sutton G.G."/>
            <person name="Tao W."/>
            <person name="Teichmann S."/>
            <person name="Tobari Y.N."/>
            <person name="Tomimura Y."/>
            <person name="Tsolas J.M."/>
            <person name="Valente V.L."/>
            <person name="Venter E."/>
            <person name="Venter J.C."/>
            <person name="Vicario S."/>
            <person name="Vieira F.G."/>
            <person name="Vilella A.J."/>
            <person name="Villasante A."/>
            <person name="Walenz B."/>
            <person name="Wang J."/>
            <person name="Wasserman M."/>
            <person name="Watts T."/>
            <person name="Wilson D."/>
            <person name="Wilson R.K."/>
            <person name="Wing R.A."/>
            <person name="Wolfner M.F."/>
            <person name="Wong A."/>
            <person name="Wong G.K."/>
            <person name="Wu C.I."/>
            <person name="Wu G."/>
            <person name="Yamamoto D."/>
            <person name="Yang H.P."/>
            <person name="Yang S.P."/>
            <person name="Yorke J.A."/>
            <person name="Yoshida K."/>
            <person name="Zdobnov E."/>
            <person name="Zhang P."/>
            <person name="Zhang Y."/>
            <person name="Zimin A.V."/>
            <person name="Baldwin J."/>
            <person name="Abdouelleil A."/>
            <person name="Abdulkadir J."/>
            <person name="Abebe A."/>
            <person name="Abera B."/>
            <person name="Abreu J."/>
            <person name="Acer S.C."/>
            <person name="Aftuck L."/>
            <person name="Alexander A."/>
            <person name="An P."/>
            <person name="Anderson E."/>
            <person name="Anderson S."/>
            <person name="Arachi H."/>
            <person name="Azer M."/>
            <person name="Bachantsang P."/>
            <person name="Barry A."/>
            <person name="Bayul T."/>
            <person name="Berlin A."/>
            <person name="Bessette D."/>
            <person name="Bloom T."/>
            <person name="Blye J."/>
            <person name="Boguslavskiy L."/>
            <person name="Bonnet C."/>
            <person name="Boukhgalter B."/>
            <person name="Bourzgui I."/>
            <person name="Brown A."/>
            <person name="Cahill P."/>
            <person name="Channer S."/>
            <person name="Cheshatsang Y."/>
            <person name="Chuda L."/>
            <person name="Citroen M."/>
            <person name="Collymore A."/>
            <person name="Cooke P."/>
            <person name="Costello M."/>
            <person name="D'Aco K."/>
            <person name="Daza R."/>
            <person name="De Haan G."/>
            <person name="DeGray S."/>
            <person name="DeMaso C."/>
            <person name="Dhargay N."/>
            <person name="Dooley K."/>
            <person name="Dooley E."/>
            <person name="Doricent M."/>
            <person name="Dorje P."/>
            <person name="Dorjee K."/>
            <person name="Dupes A."/>
            <person name="Elong R."/>
            <person name="Falk J."/>
            <person name="Farina A."/>
            <person name="Faro S."/>
            <person name="Ferguson D."/>
            <person name="Fisher S."/>
            <person name="Foley C.D."/>
            <person name="Franke A."/>
            <person name="Friedrich D."/>
            <person name="Gadbois L."/>
            <person name="Gearin G."/>
            <person name="Gearin C.R."/>
            <person name="Giannoukos G."/>
            <person name="Goode T."/>
            <person name="Graham J."/>
            <person name="Grandbois E."/>
            <person name="Grewal S."/>
            <person name="Gyaltsen K."/>
            <person name="Hafez N."/>
            <person name="Hagos B."/>
            <person name="Hall J."/>
            <person name="Henson C."/>
            <person name="Hollinger A."/>
            <person name="Honan T."/>
            <person name="Huard M.D."/>
            <person name="Hughes L."/>
            <person name="Hurhula B."/>
            <person name="Husby M.E."/>
            <person name="Kamat A."/>
            <person name="Kanga B."/>
            <person name="Kashin S."/>
            <person name="Khazanovich D."/>
            <person name="Kisner P."/>
            <person name="Lance K."/>
            <person name="Lara M."/>
            <person name="Lee W."/>
            <person name="Lennon N."/>
            <person name="Letendre F."/>
            <person name="LeVine R."/>
            <person name="Lipovsky A."/>
            <person name="Liu X."/>
            <person name="Liu J."/>
            <person name="Liu S."/>
            <person name="Lokyitsang T."/>
            <person name="Lokyitsang Y."/>
            <person name="Lubonja R."/>
            <person name="Lui A."/>
            <person name="MacDonald P."/>
            <person name="Magnisalis V."/>
            <person name="Maru K."/>
            <person name="Matthews C."/>
            <person name="McCusker W."/>
            <person name="McDonough S."/>
            <person name="Mehta T."/>
            <person name="Meldrim J."/>
            <person name="Meneus L."/>
            <person name="Mihai O."/>
            <person name="Mihalev A."/>
            <person name="Mihova T."/>
            <person name="Mittelman R."/>
            <person name="Mlenga V."/>
            <person name="Montmayeur A."/>
            <person name="Mulrain L."/>
            <person name="Navidi A."/>
            <person name="Naylor J."/>
            <person name="Negash T."/>
            <person name="Nguyen T."/>
            <person name="Nguyen N."/>
            <person name="Nicol R."/>
            <person name="Norbu C."/>
            <person name="Norbu N."/>
            <person name="Novod N."/>
            <person name="O'Neill B."/>
            <person name="Osman S."/>
            <person name="Markiewicz E."/>
            <person name="Oyono O.L."/>
            <person name="Patti C."/>
            <person name="Phunkhang P."/>
            <person name="Pierre F."/>
            <person name="Priest M."/>
            <person name="Raghuraman S."/>
            <person name="Rege F."/>
            <person name="Reyes R."/>
            <person name="Rise C."/>
            <person name="Rogov P."/>
            <person name="Ross K."/>
            <person name="Ryan E."/>
            <person name="Settipalli S."/>
            <person name="Shea T."/>
            <person name="Sherpa N."/>
            <person name="Shi L."/>
            <person name="Shih D."/>
            <person name="Sparrow T."/>
            <person name="Spaulding J."/>
            <person name="Stalker J."/>
            <person name="Stange-Thomann N."/>
            <person name="Stavropoulos S."/>
            <person name="Stone C."/>
            <person name="Strader C."/>
            <person name="Tesfaye S."/>
            <person name="Thomson T."/>
            <person name="Thoulutsang Y."/>
            <person name="Thoulutsang D."/>
            <person name="Topham K."/>
            <person name="Topping I."/>
            <person name="Tsamla T."/>
            <person name="Vassiliev H."/>
            <person name="Vo A."/>
            <person name="Wangchuk T."/>
            <person name="Wangdi T."/>
            <person name="Weiand M."/>
            <person name="Wilkinson J."/>
            <person name="Wilson A."/>
            <person name="Yadav S."/>
            <person name="Young G."/>
            <person name="Yu Q."/>
            <person name="Zembek L."/>
            <person name="Zhong D."/>
            <person name="Zimmer A."/>
            <person name="Zwirko Z."/>
            <person name="Jaffe D.B."/>
            <person name="Alvarez P."/>
            <person name="Brockman W."/>
            <person name="Butler J."/>
            <person name="Chin C."/>
            <person name="Gnerre S."/>
            <person name="Grabherr M."/>
            <person name="Kleber M."/>
            <person name="Mauceli E."/>
            <person name="MacCallum I."/>
        </authorList>
    </citation>
    <scope>NUCLEOTIDE SEQUENCE [LARGE SCALE GENOMIC DNA]</scope>
    <source>
        <strain evidence="3">MSH-3 / Tucson 14011-0111.49</strain>
    </source>
</reference>